<protein>
    <submittedName>
        <fullName evidence="3">PACE efflux transporter</fullName>
    </submittedName>
</protein>
<evidence type="ECO:0000313" key="4">
    <source>
        <dbReference type="Proteomes" id="UP000433309"/>
    </source>
</evidence>
<feature type="domain" description="Chlorhexidine efflux transporter" evidence="2">
    <location>
        <begin position="71"/>
        <end position="133"/>
    </location>
</feature>
<keyword evidence="4" id="KW-1185">Reference proteome</keyword>
<evidence type="ECO:0000259" key="2">
    <source>
        <dbReference type="Pfam" id="PF05232"/>
    </source>
</evidence>
<evidence type="ECO:0000256" key="1">
    <source>
        <dbReference type="SAM" id="Phobius"/>
    </source>
</evidence>
<feature type="transmembrane region" description="Helical" evidence="1">
    <location>
        <begin position="37"/>
        <end position="59"/>
    </location>
</feature>
<gene>
    <name evidence="3" type="ORF">GJ699_19720</name>
</gene>
<dbReference type="InterPro" id="IPR007896">
    <property type="entry name" value="BTP_bacteria"/>
</dbReference>
<reference evidence="3 4" key="1">
    <citation type="submission" date="2019-11" db="EMBL/GenBank/DDBJ databases">
        <title>Novel species isolated from a subtropical stream in China.</title>
        <authorList>
            <person name="Lu H."/>
        </authorList>
    </citation>
    <scope>NUCLEOTIDE SEQUENCE [LARGE SCALE GENOMIC DNA]</scope>
    <source>
        <strain evidence="3 4">FT80W</strain>
    </source>
</reference>
<keyword evidence="1" id="KW-0472">Membrane</keyword>
<organism evidence="3 4">
    <name type="scientific">Duganella guangzhouensis</name>
    <dbReference type="NCBI Taxonomy" id="2666084"/>
    <lineage>
        <taxon>Bacteria</taxon>
        <taxon>Pseudomonadati</taxon>
        <taxon>Pseudomonadota</taxon>
        <taxon>Betaproteobacteria</taxon>
        <taxon>Burkholderiales</taxon>
        <taxon>Oxalobacteraceae</taxon>
        <taxon>Telluria group</taxon>
        <taxon>Duganella</taxon>
    </lineage>
</organism>
<feature type="transmembrane region" description="Helical" evidence="1">
    <location>
        <begin position="80"/>
        <end position="100"/>
    </location>
</feature>
<proteinExistence type="predicted"/>
<feature type="transmembrane region" description="Helical" evidence="1">
    <location>
        <begin position="106"/>
        <end position="124"/>
    </location>
</feature>
<keyword evidence="1" id="KW-1133">Transmembrane helix</keyword>
<feature type="transmembrane region" description="Helical" evidence="1">
    <location>
        <begin position="12"/>
        <end position="31"/>
    </location>
</feature>
<dbReference type="InterPro" id="IPR058208">
    <property type="entry name" value="PACE"/>
</dbReference>
<evidence type="ECO:0000313" key="3">
    <source>
        <dbReference type="EMBL" id="MRW92227.1"/>
    </source>
</evidence>
<dbReference type="RefSeq" id="WP_154379411.1">
    <property type="nucleotide sequence ID" value="NZ_WKJK01000010.1"/>
</dbReference>
<keyword evidence="1" id="KW-0812">Transmembrane</keyword>
<dbReference type="NCBIfam" id="NF033664">
    <property type="entry name" value="PACE_transport"/>
    <property type="match status" value="1"/>
</dbReference>
<accession>A0A6I2L4W5</accession>
<dbReference type="Pfam" id="PF05232">
    <property type="entry name" value="BTP"/>
    <property type="match status" value="2"/>
</dbReference>
<comment type="caution">
    <text evidence="3">The sequence shown here is derived from an EMBL/GenBank/DDBJ whole genome shotgun (WGS) entry which is preliminary data.</text>
</comment>
<sequence length="140" mass="15473">MQGLKRKIVYATLFELIAVGLTSSLLMFGAGHDAGHAGVAAVASSTIAFLWNLVFNHAFEAWEARQSTRGRNWKRRAAHAIGFEGGLVLLLVPLFAWWLAISLWQALLLDLGLLLFFMVYTYLFSLGFDRIFGLPASARG</sequence>
<dbReference type="AlphaFoldDB" id="A0A6I2L4W5"/>
<feature type="domain" description="Chlorhexidine efflux transporter" evidence="2">
    <location>
        <begin position="3"/>
        <end position="65"/>
    </location>
</feature>
<name>A0A6I2L4W5_9BURK</name>
<dbReference type="Proteomes" id="UP000433309">
    <property type="component" value="Unassembled WGS sequence"/>
</dbReference>
<dbReference type="EMBL" id="WKJK01000010">
    <property type="protein sequence ID" value="MRW92227.1"/>
    <property type="molecule type" value="Genomic_DNA"/>
</dbReference>